<reference evidence="1 2" key="1">
    <citation type="submission" date="2014-03" db="EMBL/GenBank/DDBJ databases">
        <title>Bradyrhizobium valentinum sp. nov., isolated from effective nodules of Lupinus mariae-josephae, a lupine endemic of basic-lime soils in Eastern Spain.</title>
        <authorList>
            <person name="Duran D."/>
            <person name="Rey L."/>
            <person name="Navarro A."/>
            <person name="Busquets A."/>
            <person name="Imperial J."/>
            <person name="Ruiz-Argueso T."/>
        </authorList>
    </citation>
    <scope>NUCLEOTIDE SEQUENCE [LARGE SCALE GENOMIC DNA]</scope>
    <source>
        <strain evidence="1 2">Ro19</strain>
    </source>
</reference>
<organism evidence="1 2">
    <name type="scientific">Bradyrhizobium retamae</name>
    <dbReference type="NCBI Taxonomy" id="1300035"/>
    <lineage>
        <taxon>Bacteria</taxon>
        <taxon>Pseudomonadati</taxon>
        <taxon>Pseudomonadota</taxon>
        <taxon>Alphaproteobacteria</taxon>
        <taxon>Hyphomicrobiales</taxon>
        <taxon>Nitrobacteraceae</taxon>
        <taxon>Bradyrhizobium</taxon>
    </lineage>
</organism>
<dbReference type="InterPro" id="IPR028082">
    <property type="entry name" value="Peripla_BP_I"/>
</dbReference>
<dbReference type="CDD" id="cd06325">
    <property type="entry name" value="PBP1_ABC_unchar_transporter"/>
    <property type="match status" value="1"/>
</dbReference>
<dbReference type="EMBL" id="LLYA01000234">
    <property type="protein sequence ID" value="KRR14766.1"/>
    <property type="molecule type" value="Genomic_DNA"/>
</dbReference>
<name>A0A0R3M542_9BRAD</name>
<dbReference type="AlphaFoldDB" id="A0A0R3M542"/>
<protein>
    <recommendedName>
        <fullName evidence="3">ABC transporter substrate-binding protein</fullName>
    </recommendedName>
</protein>
<dbReference type="SUPFAM" id="SSF53822">
    <property type="entry name" value="Periplasmic binding protein-like I"/>
    <property type="match status" value="1"/>
</dbReference>
<gene>
    <name evidence="1" type="ORF">CQ13_37740</name>
</gene>
<dbReference type="RefSeq" id="WP_057848253.1">
    <property type="nucleotide sequence ID" value="NZ_LLYA01000234.1"/>
</dbReference>
<keyword evidence="2" id="KW-1185">Reference proteome</keyword>
<dbReference type="InterPro" id="IPR007487">
    <property type="entry name" value="ABC_transpt-TYRBP-like"/>
</dbReference>
<accession>A0A0R3M542</accession>
<evidence type="ECO:0000313" key="1">
    <source>
        <dbReference type="EMBL" id="KRR14766.1"/>
    </source>
</evidence>
<sequence length="324" mass="34820">MQRREFIAVLGGMVAAWPLAVRAQKSLPRIGWLVFGDAKQLGPVDQSLKDALAQAGLLEGRNIEIIFRYANGMPDRLAQLATELVAQRPNLLLAIGGDVIKPLFEASKGSIPIVGGVSDSPIRSGIAVSLARPSKNFTGITFLTDEMAAKRMELLKEVAPNVRKVAVIFNPQHFDDEVTFARRGAESLGLELTTHPINKIADLDAALQGMGASGADGLLVISSRLTGIVAAKIAQHGQERRLPVIASWREFADSGALLSYGPSRIFEAKRLAGYVQKVLNGEKPADLPIEQPVKFELVINLKTAKVLGLTVPPSLLGRADEVIE</sequence>
<evidence type="ECO:0008006" key="3">
    <source>
        <dbReference type="Google" id="ProtNLM"/>
    </source>
</evidence>
<proteinExistence type="predicted"/>
<comment type="caution">
    <text evidence="1">The sequence shown here is derived from an EMBL/GenBank/DDBJ whole genome shotgun (WGS) entry which is preliminary data.</text>
</comment>
<dbReference type="OrthoDB" id="8205862at2"/>
<dbReference type="Pfam" id="PF04392">
    <property type="entry name" value="ABC_sub_bind"/>
    <property type="match status" value="1"/>
</dbReference>
<dbReference type="Gene3D" id="3.40.50.2300">
    <property type="match status" value="2"/>
</dbReference>
<dbReference type="Proteomes" id="UP000052023">
    <property type="component" value="Unassembled WGS sequence"/>
</dbReference>
<dbReference type="PANTHER" id="PTHR35271:SF1">
    <property type="entry name" value="ABC TRANSPORTER, SUBSTRATE-BINDING LIPOPROTEIN"/>
    <property type="match status" value="1"/>
</dbReference>
<dbReference type="PANTHER" id="PTHR35271">
    <property type="entry name" value="ABC TRANSPORTER, SUBSTRATE-BINDING LIPOPROTEIN-RELATED"/>
    <property type="match status" value="1"/>
</dbReference>
<evidence type="ECO:0000313" key="2">
    <source>
        <dbReference type="Proteomes" id="UP000052023"/>
    </source>
</evidence>